<feature type="transmembrane region" description="Helical" evidence="8">
    <location>
        <begin position="20"/>
        <end position="42"/>
    </location>
</feature>
<keyword evidence="10" id="KW-1185">Reference proteome</keyword>
<evidence type="ECO:0000256" key="7">
    <source>
        <dbReference type="RuleBase" id="RU000461"/>
    </source>
</evidence>
<comment type="caution">
    <text evidence="9">The sequence shown here is derived from an EMBL/GenBank/DDBJ whole genome shotgun (WGS) entry which is preliminary data.</text>
</comment>
<dbReference type="EMBL" id="JAADJZ010000029">
    <property type="protein sequence ID" value="KAF2866130.1"/>
    <property type="molecule type" value="Genomic_DNA"/>
</dbReference>
<feature type="binding site" description="axial binding residue" evidence="6">
    <location>
        <position position="530"/>
    </location>
    <ligand>
        <name>heme</name>
        <dbReference type="ChEBI" id="CHEBI:30413"/>
    </ligand>
    <ligandPart>
        <name>Fe</name>
        <dbReference type="ChEBI" id="CHEBI:18248"/>
    </ligandPart>
</feature>
<reference evidence="9 10" key="1">
    <citation type="submission" date="2020-01" db="EMBL/GenBank/DDBJ databases">
        <authorList>
            <consortium name="DOE Joint Genome Institute"/>
            <person name="Haridas S."/>
            <person name="Albert R."/>
            <person name="Binder M."/>
            <person name="Bloem J."/>
            <person name="Labutti K."/>
            <person name="Salamov A."/>
            <person name="Andreopoulos B."/>
            <person name="Baker S.E."/>
            <person name="Barry K."/>
            <person name="Bills G."/>
            <person name="Bluhm B.H."/>
            <person name="Cannon C."/>
            <person name="Castanera R."/>
            <person name="Culley D.E."/>
            <person name="Daum C."/>
            <person name="Ezra D."/>
            <person name="Gonzalez J.B."/>
            <person name="Henrissat B."/>
            <person name="Kuo A."/>
            <person name="Liang C."/>
            <person name="Lipzen A."/>
            <person name="Lutzoni F."/>
            <person name="Magnuson J."/>
            <person name="Mondo S."/>
            <person name="Nolan M."/>
            <person name="Ohm R."/>
            <person name="Pangilinan J."/>
            <person name="Park H.-J.H."/>
            <person name="Ramirez L."/>
            <person name="Alfaro M."/>
            <person name="Sun H."/>
            <person name="Tritt A."/>
            <person name="Yoshinaga Y."/>
            <person name="Zwiers L.-H.L."/>
            <person name="Turgeon B.G."/>
            <person name="Goodwin S.B."/>
            <person name="Spatafora J.W."/>
            <person name="Crous P.W."/>
            <person name="Grigoriev I.V."/>
        </authorList>
    </citation>
    <scope>NUCLEOTIDE SEQUENCE [LARGE SCALE GENOMIC DNA]</scope>
    <source>
        <strain evidence="9 10">CBS 611.86</strain>
    </source>
</reference>
<dbReference type="InterPro" id="IPR036396">
    <property type="entry name" value="Cyt_P450_sf"/>
</dbReference>
<evidence type="ECO:0000256" key="1">
    <source>
        <dbReference type="ARBA" id="ARBA00001971"/>
    </source>
</evidence>
<dbReference type="Proteomes" id="UP000481861">
    <property type="component" value="Unassembled WGS sequence"/>
</dbReference>
<keyword evidence="8" id="KW-1133">Transmembrane helix</keyword>
<dbReference type="GO" id="GO:0008395">
    <property type="term" value="F:steroid hydroxylase activity"/>
    <property type="evidence" value="ECO:0007669"/>
    <property type="project" value="TreeGrafter"/>
</dbReference>
<dbReference type="GO" id="GO:0005506">
    <property type="term" value="F:iron ion binding"/>
    <property type="evidence" value="ECO:0007669"/>
    <property type="project" value="InterPro"/>
</dbReference>
<dbReference type="InterPro" id="IPR017972">
    <property type="entry name" value="Cyt_P450_CS"/>
</dbReference>
<comment type="similarity">
    <text evidence="2 7">Belongs to the cytochrome P450 family.</text>
</comment>
<keyword evidence="4 6" id="KW-0479">Metal-binding</keyword>
<evidence type="ECO:0000313" key="10">
    <source>
        <dbReference type="Proteomes" id="UP000481861"/>
    </source>
</evidence>
<dbReference type="AlphaFoldDB" id="A0A7C8I652"/>
<evidence type="ECO:0000256" key="2">
    <source>
        <dbReference type="ARBA" id="ARBA00010617"/>
    </source>
</evidence>
<keyword evidence="5 6" id="KW-0408">Iron</keyword>
<dbReference type="GO" id="GO:0020037">
    <property type="term" value="F:heme binding"/>
    <property type="evidence" value="ECO:0007669"/>
    <property type="project" value="InterPro"/>
</dbReference>
<dbReference type="GO" id="GO:0016705">
    <property type="term" value="F:oxidoreductase activity, acting on paired donors, with incorporation or reduction of molecular oxygen"/>
    <property type="evidence" value="ECO:0007669"/>
    <property type="project" value="InterPro"/>
</dbReference>
<evidence type="ECO:0000256" key="3">
    <source>
        <dbReference type="ARBA" id="ARBA00022617"/>
    </source>
</evidence>
<organism evidence="9 10">
    <name type="scientific">Massariosphaeria phaeospora</name>
    <dbReference type="NCBI Taxonomy" id="100035"/>
    <lineage>
        <taxon>Eukaryota</taxon>
        <taxon>Fungi</taxon>
        <taxon>Dikarya</taxon>
        <taxon>Ascomycota</taxon>
        <taxon>Pezizomycotina</taxon>
        <taxon>Dothideomycetes</taxon>
        <taxon>Pleosporomycetidae</taxon>
        <taxon>Pleosporales</taxon>
        <taxon>Pleosporales incertae sedis</taxon>
        <taxon>Massariosphaeria</taxon>
    </lineage>
</organism>
<proteinExistence type="inferred from homology"/>
<keyword evidence="3 6" id="KW-0349">Heme</keyword>
<evidence type="ECO:0000256" key="6">
    <source>
        <dbReference type="PIRSR" id="PIRSR602403-1"/>
    </source>
</evidence>
<keyword evidence="7" id="KW-0503">Monooxygenase</keyword>
<dbReference type="PANTHER" id="PTHR24304">
    <property type="entry name" value="CYTOCHROME P450 FAMILY 7"/>
    <property type="match status" value="1"/>
</dbReference>
<name>A0A7C8I652_9PLEO</name>
<dbReference type="OrthoDB" id="3366823at2759"/>
<gene>
    <name evidence="9" type="ORF">BDV95DRAFT_505712</name>
</gene>
<dbReference type="InterPro" id="IPR050529">
    <property type="entry name" value="CYP450_sterol_14alpha_dmase"/>
</dbReference>
<dbReference type="Pfam" id="PF00067">
    <property type="entry name" value="p450"/>
    <property type="match status" value="2"/>
</dbReference>
<evidence type="ECO:0000313" key="9">
    <source>
        <dbReference type="EMBL" id="KAF2866130.1"/>
    </source>
</evidence>
<protein>
    <submittedName>
        <fullName evidence="9">Cytochrome P450</fullName>
    </submittedName>
</protein>
<dbReference type="InterPro" id="IPR002403">
    <property type="entry name" value="Cyt_P450_E_grp-IV"/>
</dbReference>
<accession>A0A7C8I652</accession>
<keyword evidence="8" id="KW-0812">Transmembrane</keyword>
<dbReference type="CDD" id="cd11040">
    <property type="entry name" value="CYP7_CYP8-like"/>
    <property type="match status" value="1"/>
</dbReference>
<dbReference type="PANTHER" id="PTHR24304:SF2">
    <property type="entry name" value="24-HYDROXYCHOLESTEROL 7-ALPHA-HYDROXYLASE"/>
    <property type="match status" value="1"/>
</dbReference>
<evidence type="ECO:0000256" key="4">
    <source>
        <dbReference type="ARBA" id="ARBA00022723"/>
    </source>
</evidence>
<comment type="cofactor">
    <cofactor evidence="1 6">
        <name>heme</name>
        <dbReference type="ChEBI" id="CHEBI:30413"/>
    </cofactor>
</comment>
<evidence type="ECO:0000256" key="8">
    <source>
        <dbReference type="SAM" id="Phobius"/>
    </source>
</evidence>
<dbReference type="Gene3D" id="1.10.630.10">
    <property type="entry name" value="Cytochrome P450"/>
    <property type="match status" value="1"/>
</dbReference>
<sequence length="590" mass="66999">MSPTSIWSTVRDNAQIAPGHVGVLFCIGLSFCLLSNWVFRVIAFHGQSRRKGVYWEPPTLPYAVPIWGNTTSFILTPLSFMERAGAYCGTYITVRVRLLFGTVYVVRGKNNISSLWKESVNSNYTELLGFMLDRMFDMPAKALTLWKDDSGFLHKPHAQSSTAPHNRVDHITHELAHDFLLSPRSKEIPERYSTLLQKQLTELDIGTQWLEMDDLMEFFQQQMTAANMEAMYGPTLRAHMPTLCDDFWLFNRHIGPFCKQFPKWTIPWTIPAACKARSNILQAIKHWQSHMRDRADSHATSDLGSPDCAYWGPEQVRKWQDKLRAMDGFDDDAIASLYFGIIWVSNVNIVPSAFWIALELYRDPSLLTEARSSVERCVSIDETKESGNQASLKHLTKDTLLQSVFAETLRLRTHAYITRYFSHKYIVLGDRWVIPQKKLCLLSTHPAQHDESVWNTYNGKFPLDTFWSRRFIIDPEDPSSGPVRPDINDDKIKPRRIRSDSVTGAGTGPAFSLEGLAASWIPFGGGPRACPGRHVAKQQVLATISSIIMQFDIEVVAGQEAWRMDESGYGPGVQSPVGKIPFRIRRRVPG</sequence>
<dbReference type="PRINTS" id="PR00465">
    <property type="entry name" value="EP450IV"/>
</dbReference>
<dbReference type="PROSITE" id="PS00086">
    <property type="entry name" value="CYTOCHROME_P450"/>
    <property type="match status" value="1"/>
</dbReference>
<keyword evidence="8" id="KW-0472">Membrane</keyword>
<keyword evidence="7" id="KW-0560">Oxidoreductase</keyword>
<dbReference type="SUPFAM" id="SSF48264">
    <property type="entry name" value="Cytochrome P450"/>
    <property type="match status" value="1"/>
</dbReference>
<evidence type="ECO:0000256" key="5">
    <source>
        <dbReference type="ARBA" id="ARBA00023004"/>
    </source>
</evidence>
<dbReference type="InterPro" id="IPR001128">
    <property type="entry name" value="Cyt_P450"/>
</dbReference>